<dbReference type="EMBL" id="JAAHBU010000278">
    <property type="protein sequence ID" value="NER65462.1"/>
    <property type="molecule type" value="Genomic_DNA"/>
</dbReference>
<keyword evidence="4" id="KW-1185">Reference proteome</keyword>
<reference evidence="3 4" key="1">
    <citation type="submission" date="2020-02" db="EMBL/GenBank/DDBJ databases">
        <title>Broccoli isolated Pseudomonas sp.</title>
        <authorList>
            <person name="Fujikawa T."/>
            <person name="Sawada H."/>
        </authorList>
    </citation>
    <scope>NUCLEOTIDE SEQUENCE [LARGE SCALE GENOMIC DNA]</scope>
    <source>
        <strain evidence="2 4">MAFF212427</strain>
        <strain evidence="1 3">MAFF212428</strain>
    </source>
</reference>
<gene>
    <name evidence="1" type="ORF">G3435_09720</name>
    <name evidence="2" type="ORF">G3436_18340</name>
</gene>
<dbReference type="Proteomes" id="UP000480410">
    <property type="component" value="Unassembled WGS sequence"/>
</dbReference>
<organism evidence="2 4">
    <name type="scientific">Pseudomonas brassicae</name>
    <dbReference type="NCBI Taxonomy" id="2708063"/>
    <lineage>
        <taxon>Bacteria</taxon>
        <taxon>Pseudomonadati</taxon>
        <taxon>Pseudomonadota</taxon>
        <taxon>Gammaproteobacteria</taxon>
        <taxon>Pseudomonadales</taxon>
        <taxon>Pseudomonadaceae</taxon>
        <taxon>Pseudomonas</taxon>
    </lineage>
</organism>
<dbReference type="RefSeq" id="WP_163947753.1">
    <property type="nucleotide sequence ID" value="NZ_JAAHBU010000278.1"/>
</dbReference>
<name>A0A6B3NQ13_9PSED</name>
<proteinExistence type="predicted"/>
<evidence type="ECO:0000313" key="1">
    <source>
        <dbReference type="EMBL" id="NER60189.1"/>
    </source>
</evidence>
<sequence>MEHLNYEKFVGYASTTGVWFDVRDIPDELKVLMARDACGLSSFPDYLTPLAKGKAWLLDGLVAHQPRTASALQGGGELFIRSTVSESGSLNFSLGMRLSDRVVLFGRDFCGMNPTDEDYSRPVQARAYSLPEPLRLAYYARFDGLNIPDSEAIGIATRLLPFPVNRPWTSWNRYLEEFKGYKGIYLTWLAERIAGVAPQRKGAPWTNFMAFLDTRPTLSGKEGDVLFVKNHVQDGVVYWVCDADIENMRVLADPVAALDLYCEHVLLGQAGRFDFTPFSAPMP</sequence>
<accession>A0A6B3NQ13</accession>
<evidence type="ECO:0000313" key="2">
    <source>
        <dbReference type="EMBL" id="NER65462.1"/>
    </source>
</evidence>
<evidence type="ECO:0000313" key="3">
    <source>
        <dbReference type="Proteomes" id="UP000480410"/>
    </source>
</evidence>
<accession>A0A6M0CXG8</accession>
<dbReference type="EMBL" id="JAAHBV010000194">
    <property type="protein sequence ID" value="NER60189.1"/>
    <property type="molecule type" value="Genomic_DNA"/>
</dbReference>
<evidence type="ECO:0000313" key="4">
    <source>
        <dbReference type="Proteomes" id="UP000482634"/>
    </source>
</evidence>
<dbReference type="Proteomes" id="UP000482634">
    <property type="component" value="Unassembled WGS sequence"/>
</dbReference>
<dbReference type="AlphaFoldDB" id="A0A6B3NQ13"/>
<comment type="caution">
    <text evidence="2">The sequence shown here is derived from an EMBL/GenBank/DDBJ whole genome shotgun (WGS) entry which is preliminary data.</text>
</comment>
<protein>
    <submittedName>
        <fullName evidence="2">Uncharacterized protein</fullName>
    </submittedName>
</protein>